<keyword evidence="1" id="KW-0175">Coiled coil</keyword>
<dbReference type="GeneID" id="41323401"/>
<accession>R9T6J8</accession>
<organism evidence="2 3">
    <name type="scientific">Methanomassiliicoccus intestinalis (strain Issoire-Mx1)</name>
    <dbReference type="NCBI Taxonomy" id="1295009"/>
    <lineage>
        <taxon>Archaea</taxon>
        <taxon>Methanobacteriati</taxon>
        <taxon>Thermoplasmatota</taxon>
        <taxon>Thermoplasmata</taxon>
        <taxon>Methanomassiliicoccales</taxon>
        <taxon>Methanomassiliicoccaceae</taxon>
        <taxon>Methanomassiliicoccus</taxon>
    </lineage>
</organism>
<dbReference type="HOGENOM" id="CLU_1182840_0_0_2"/>
<keyword evidence="3" id="KW-1185">Reference proteome</keyword>
<evidence type="ECO:0000313" key="2">
    <source>
        <dbReference type="EMBL" id="AGN26345.1"/>
    </source>
</evidence>
<evidence type="ECO:0000256" key="1">
    <source>
        <dbReference type="SAM" id="Coils"/>
    </source>
</evidence>
<reference evidence="2 3" key="1">
    <citation type="journal article" date="2013" name="Genome Announc.">
        <title>Genome sequence of 'Candidatus Methanomassiliicoccus intestinalis' Issoire-Mx1, a third thermoplasmatales-related methanogenic archaeon from human feces.</title>
        <authorList>
            <person name="Borrel G."/>
            <person name="Harris H.M."/>
            <person name="Parisot N."/>
            <person name="Gaci N."/>
            <person name="Tottey W."/>
            <person name="Mihajlovski A."/>
            <person name="Deane J."/>
            <person name="Gribaldo S."/>
            <person name="Bardot O."/>
            <person name="Peyretaillade E."/>
            <person name="Peyret P."/>
            <person name="O'Toole P.W."/>
            <person name="Brugere J.F."/>
        </authorList>
    </citation>
    <scope>NUCLEOTIDE SEQUENCE [LARGE SCALE GENOMIC DNA]</scope>
    <source>
        <strain evidence="2 3">Issoire-Mx1</strain>
    </source>
</reference>
<dbReference type="KEGG" id="mer:MMINT_09970"/>
<dbReference type="AlphaFoldDB" id="R9T6J8"/>
<gene>
    <name evidence="2" type="ORF">MMINT_09970</name>
</gene>
<feature type="coiled-coil region" evidence="1">
    <location>
        <begin position="47"/>
        <end position="85"/>
    </location>
</feature>
<dbReference type="STRING" id="1295009.MMINT_09970"/>
<proteinExistence type="predicted"/>
<dbReference type="RefSeq" id="WP_020448870.1">
    <property type="nucleotide sequence ID" value="NC_021353.1"/>
</dbReference>
<protein>
    <submittedName>
        <fullName evidence="2">Uncharacterized protein</fullName>
    </submittedName>
</protein>
<sequence>MGRKVKNVTFAAPEHVYKLVEIYKQDHNFSEMVCTAILPILIKNTGSEGIRLRLDQLLGQKKTLEEKQQSELSQITSEISDLQNRLELSSRLEQSRAEQRIRFLERAKASPDWFTSDGWDLFSAWAKGNTQIIAACGFESSDAAYRFVRDQITRIPPKTSVSTEDAAAILVSARKEISRQFIRNNWVAKKDEFIAWTATDRGTRLISQSGWSVEEAYEVHRRQKEKEEAVDDRI</sequence>
<dbReference type="InParanoid" id="R9T6J8"/>
<evidence type="ECO:0000313" key="3">
    <source>
        <dbReference type="Proteomes" id="UP000014070"/>
    </source>
</evidence>
<name>R9T6J8_METII</name>
<dbReference type="EMBL" id="CP005934">
    <property type="protein sequence ID" value="AGN26345.1"/>
    <property type="molecule type" value="Genomic_DNA"/>
</dbReference>
<dbReference type="Proteomes" id="UP000014070">
    <property type="component" value="Chromosome"/>
</dbReference>